<dbReference type="InterPro" id="IPR026983">
    <property type="entry name" value="DHC"/>
</dbReference>
<dbReference type="GO" id="GO:0045505">
    <property type="term" value="F:dynein intermediate chain binding"/>
    <property type="evidence" value="ECO:0007669"/>
    <property type="project" value="InterPro"/>
</dbReference>
<feature type="region of interest" description="Disordered" evidence="1">
    <location>
        <begin position="81"/>
        <end position="109"/>
    </location>
</feature>
<feature type="compositionally biased region" description="Basic and acidic residues" evidence="1">
    <location>
        <begin position="135"/>
        <end position="148"/>
    </location>
</feature>
<accession>A0A9P1CTW7</accession>
<feature type="compositionally biased region" description="Low complexity" evidence="1">
    <location>
        <begin position="208"/>
        <end position="219"/>
    </location>
</feature>
<comment type="caution">
    <text evidence="3">The sequence shown here is derived from an EMBL/GenBank/DDBJ whole genome shotgun (WGS) entry which is preliminary data.</text>
</comment>
<organism evidence="3">
    <name type="scientific">Cladocopium goreaui</name>
    <dbReference type="NCBI Taxonomy" id="2562237"/>
    <lineage>
        <taxon>Eukaryota</taxon>
        <taxon>Sar</taxon>
        <taxon>Alveolata</taxon>
        <taxon>Dinophyceae</taxon>
        <taxon>Suessiales</taxon>
        <taxon>Symbiodiniaceae</taxon>
        <taxon>Cladocopium</taxon>
    </lineage>
</organism>
<feature type="compositionally biased region" description="Basic and acidic residues" evidence="1">
    <location>
        <begin position="281"/>
        <end position="299"/>
    </location>
</feature>
<feature type="region of interest" description="Disordered" evidence="1">
    <location>
        <begin position="279"/>
        <end position="322"/>
    </location>
</feature>
<evidence type="ECO:0000313" key="5">
    <source>
        <dbReference type="EMBL" id="CAL4785789.1"/>
    </source>
</evidence>
<reference evidence="4" key="2">
    <citation type="submission" date="2024-04" db="EMBL/GenBank/DDBJ databases">
        <authorList>
            <person name="Chen Y."/>
            <person name="Shah S."/>
            <person name="Dougan E. K."/>
            <person name="Thang M."/>
            <person name="Chan C."/>
        </authorList>
    </citation>
    <scope>NUCLEOTIDE SEQUENCE [LARGE SCALE GENOMIC DNA]</scope>
</reference>
<dbReference type="Pfam" id="PF08385">
    <property type="entry name" value="DHC_N1"/>
    <property type="match status" value="1"/>
</dbReference>
<dbReference type="GO" id="GO:0007018">
    <property type="term" value="P:microtubule-based movement"/>
    <property type="evidence" value="ECO:0007669"/>
    <property type="project" value="InterPro"/>
</dbReference>
<evidence type="ECO:0000259" key="2">
    <source>
        <dbReference type="Pfam" id="PF08385"/>
    </source>
</evidence>
<evidence type="ECO:0000313" key="4">
    <source>
        <dbReference type="EMBL" id="CAL1151852.1"/>
    </source>
</evidence>
<dbReference type="AlphaFoldDB" id="A0A9P1CTW7"/>
<dbReference type="EMBL" id="CAMXCT010002486">
    <property type="protein sequence ID" value="CAI3998477.1"/>
    <property type="molecule type" value="Genomic_DNA"/>
</dbReference>
<feature type="region of interest" description="Disordered" evidence="1">
    <location>
        <begin position="135"/>
        <end position="221"/>
    </location>
</feature>
<dbReference type="InterPro" id="IPR013594">
    <property type="entry name" value="Dynein_heavy_tail"/>
</dbReference>
<evidence type="ECO:0000313" key="6">
    <source>
        <dbReference type="Proteomes" id="UP001152797"/>
    </source>
</evidence>
<dbReference type="GO" id="GO:0005858">
    <property type="term" value="C:axonemal dynein complex"/>
    <property type="evidence" value="ECO:0007669"/>
    <property type="project" value="TreeGrafter"/>
</dbReference>
<dbReference type="PANTHER" id="PTHR46532:SF11">
    <property type="entry name" value="DYNEIN AXONEMAL HEAVY CHAIN 12"/>
    <property type="match status" value="1"/>
</dbReference>
<dbReference type="Proteomes" id="UP001152797">
    <property type="component" value="Unassembled WGS sequence"/>
</dbReference>
<evidence type="ECO:0000313" key="3">
    <source>
        <dbReference type="EMBL" id="CAI3998477.1"/>
    </source>
</evidence>
<feature type="domain" description="Dynein heavy chain tail" evidence="2">
    <location>
        <begin position="691"/>
        <end position="1169"/>
    </location>
</feature>
<sequence length="1177" mass="132118">MLDTLEAALEPLALKTGKVFSGEVVAVLAPSHGHVPLYRARLPGQLVRGSRAELPSLPRPERSLWPHCEDVVRMTEVPLHIPGTRGTRGRSLERPASAEMARSRERSKRTHVLIQEDEIEVPYFDAEAALAAARLERTQRSESTERGRPLGVPGTPRRSRPNDIESASASVSRTLRESQTEVRESSESQKHGQAEADPQRAAAVPSPGGAATAQAQGGAEVTLSIPREPSLERDKAAAACSRSLAQAEAMMMASIRPRPRAPKLQLVAPPPVVEVAAPVAAERRVPEHRAPGDRPDSRQRGTLGRQSLSPARPKKSPRDLRAREKIGKLLVAHYEVRSKSLETKKWTRMLMRVILASEEKNPEALKEGLALLQNAQNLIGAGDEGESKSRVLLQALCLVDRKVKVRSPIADAVRTLEELTKRKEKLLVDMAPMGQEEASVPRLEDTEESLADELKKSWQIVHHEELPAHPGGEAKHADRLDRLKKKTEAEKEAAVEQADERTLWVLRRVSTIFAVRKEKQERFLQLFGDDAPSRTTLQTFLHEVEVPAVFFHLSPNGESCSASSDLPTAAQMKKKVLALVRSKHEVEIDIGLAQRPVVFIELAKGIMDLINSYCHSVYLSVLMNPANQRGWSDLISRDLIDKFHSFLATLHVTVGLMKGQTLLPLPPREATGSQLIHQGKASSSAISKDRVHVLEGAVITWTKQVRYVLKQEPEHVFREGGPQPDAELRFWQNRANNLNSIQNQLQMEGVKRVLRFLEASKSTYVSPFARLQKEVEDNREEANENVRFLKTLEPYVNSLLSESIDFEALEEVFEDIFHMLLLIWRHSKYYNSLARLAVIVRQVCNSLIAQATRYISGSSVFEMIQSEAQECYTMLETVTRALESLQDSYHTYRNLSEQGNSSAAVLTAKSDASTGGVMGTGWRLRNNVVFGRLEAFGERVGDILDFVKTVLQFHKLERVDIGGTKGKVLSQSVAKVHEEFEKAVDKFRRVPYDIFDVKEAAFIQDFHEFRLTIRDLDRRLGSVLAAAFNDQDTLHGRAKLLDAFEGLLERPVIQAELVSRQKVLIAQYRQDVDEIHANFSSNQEKVDTCETDAPIFSNLPPVAGALSWARSLRTRLQEPMPKILAYNELMKEVPESFRELCRIHDQTLEALDEYERRRYSEWKEEARSTARYGVGEQ</sequence>
<name>A0A9P1CTW7_9DINO</name>
<dbReference type="EMBL" id="CAMXCT020002486">
    <property type="protein sequence ID" value="CAL1151852.1"/>
    <property type="molecule type" value="Genomic_DNA"/>
</dbReference>
<evidence type="ECO:0000256" key="1">
    <source>
        <dbReference type="SAM" id="MobiDB-lite"/>
    </source>
</evidence>
<proteinExistence type="predicted"/>
<feature type="compositionally biased region" description="Basic and acidic residues" evidence="1">
    <location>
        <begin position="174"/>
        <end position="198"/>
    </location>
</feature>
<dbReference type="GO" id="GO:0051959">
    <property type="term" value="F:dynein light intermediate chain binding"/>
    <property type="evidence" value="ECO:0007669"/>
    <property type="project" value="InterPro"/>
</dbReference>
<keyword evidence="6" id="KW-1185">Reference proteome</keyword>
<dbReference type="OrthoDB" id="424310at2759"/>
<gene>
    <name evidence="3" type="ORF">C1SCF055_LOCUS24772</name>
</gene>
<protein>
    <submittedName>
        <fullName evidence="5">Dynein heavy chain tail domain-containing protein</fullName>
    </submittedName>
</protein>
<dbReference type="PANTHER" id="PTHR46532">
    <property type="entry name" value="MALE FERTILITY FACTOR KL5"/>
    <property type="match status" value="1"/>
</dbReference>
<reference evidence="3" key="1">
    <citation type="submission" date="2022-10" db="EMBL/GenBank/DDBJ databases">
        <authorList>
            <person name="Chen Y."/>
            <person name="Dougan E. K."/>
            <person name="Chan C."/>
            <person name="Rhodes N."/>
            <person name="Thang M."/>
        </authorList>
    </citation>
    <scope>NUCLEOTIDE SEQUENCE</scope>
</reference>
<dbReference type="EMBL" id="CAMXCT030002486">
    <property type="protein sequence ID" value="CAL4785789.1"/>
    <property type="molecule type" value="Genomic_DNA"/>
</dbReference>